<dbReference type="EMBL" id="ADAS02000010">
    <property type="protein sequence ID" value="OAV97971.1"/>
    <property type="molecule type" value="Genomic_DNA"/>
</dbReference>
<reference evidence="2" key="4">
    <citation type="submission" date="2025-05" db="UniProtKB">
        <authorList>
            <consortium name="EnsemblFungi"/>
        </authorList>
    </citation>
    <scope>IDENTIFICATION</scope>
    <source>
        <strain evidence="2">isolate 1-1 / race 1 (BBBD)</strain>
    </source>
</reference>
<evidence type="ECO:0000313" key="1">
    <source>
        <dbReference type="EMBL" id="OAV97971.1"/>
    </source>
</evidence>
<dbReference type="AlphaFoldDB" id="A0A180GZP7"/>
<dbReference type="PANTHER" id="PTHR33069">
    <property type="entry name" value="CHROMOSOME 7, WHOLE GENOME SHOTGUN SEQUENCE-RELATED"/>
    <property type="match status" value="1"/>
</dbReference>
<gene>
    <name evidence="1" type="ORF">PTTG_25896</name>
</gene>
<dbReference type="Proteomes" id="UP000005240">
    <property type="component" value="Unassembled WGS sequence"/>
</dbReference>
<proteinExistence type="predicted"/>
<keyword evidence="3" id="KW-1185">Reference proteome</keyword>
<sequence>MDPIFYFSFFFKTICRSAQQDLLHVFEAATRPRREQTTIAMDTMEQQPGYRQTLKRVQWIEKSFSVVRVVEGLTNKHSFEPDHLPPAKRDPSLTIKDMGGKVECLERLHSILLPSIKHQLTLLLNSLDLIDPSRNPEPVTDQILEILSNLDRSLESTVSATVSITLEPPVPDEKHDHGLENLKGFRCANIRRKIQFFLGRLIYDRLFRDVLTSYIQWCAIANFGVEDDSVLKEGSDLRKRIKIVIAYSQTIINETIKWCRNSDWAIIQESWLEASEIYDEALEIFTSQTNPTIQSTWEADHPNDNNIQRDVDRAMLVEVANSAIPPVKLGRILVKKTSGKISKKRLSTLGTTPELNSEKIKQLYETPQSIIRLKELAALLKLLNYHTVVIDLDDQSQFRDIVQELPRKMESTITILDSCLIPFLDSTKDHDSLETHLKSCLMDLKHSWDKASDQLMDVILSFEVEQMAI</sequence>
<accession>A0A180GZP7</accession>
<dbReference type="PANTHER" id="PTHR33069:SF3">
    <property type="entry name" value="DYNEIN HEAVY CHAIN TAIL DOMAIN-CONTAINING PROTEIN"/>
    <property type="match status" value="1"/>
</dbReference>
<protein>
    <submittedName>
        <fullName evidence="1 2">Uncharacterized protein</fullName>
    </submittedName>
</protein>
<dbReference type="EnsemblFungi" id="PTTG_25896-t43_1">
    <property type="protein sequence ID" value="PTTG_25896-t43_1-p1"/>
    <property type="gene ID" value="PTTG_25896"/>
</dbReference>
<evidence type="ECO:0000313" key="2">
    <source>
        <dbReference type="EnsemblFungi" id="PTTG_25896-t43_1-p1"/>
    </source>
</evidence>
<dbReference type="VEuPathDB" id="FungiDB:PTTG_25896"/>
<reference evidence="2 3" key="3">
    <citation type="journal article" date="2017" name="G3 (Bethesda)">
        <title>Comparative analysis highlights variable genome content of wheat rusts and divergence of the mating loci.</title>
        <authorList>
            <person name="Cuomo C.A."/>
            <person name="Bakkeren G."/>
            <person name="Khalil H.B."/>
            <person name="Panwar V."/>
            <person name="Joly D."/>
            <person name="Linning R."/>
            <person name="Sakthikumar S."/>
            <person name="Song X."/>
            <person name="Adiconis X."/>
            <person name="Fan L."/>
            <person name="Goldberg J.M."/>
            <person name="Levin J.Z."/>
            <person name="Young S."/>
            <person name="Zeng Q."/>
            <person name="Anikster Y."/>
            <person name="Bruce M."/>
            <person name="Wang M."/>
            <person name="Yin C."/>
            <person name="McCallum B."/>
            <person name="Szabo L.J."/>
            <person name="Hulbert S."/>
            <person name="Chen X."/>
            <person name="Fellers J.P."/>
        </authorList>
    </citation>
    <scope>NUCLEOTIDE SEQUENCE</scope>
    <source>
        <strain evidence="2">isolate 1-1 / race 1 (BBBD)</strain>
        <strain evidence="3">Isolate 1-1 / race 1 (BBBD)</strain>
    </source>
</reference>
<reference evidence="1" key="1">
    <citation type="submission" date="2009-11" db="EMBL/GenBank/DDBJ databases">
        <authorList>
            <consortium name="The Broad Institute Genome Sequencing Platform"/>
            <person name="Ward D."/>
            <person name="Feldgarden M."/>
            <person name="Earl A."/>
            <person name="Young S.K."/>
            <person name="Zeng Q."/>
            <person name="Koehrsen M."/>
            <person name="Alvarado L."/>
            <person name="Berlin A."/>
            <person name="Bochicchio J."/>
            <person name="Borenstein D."/>
            <person name="Chapman S.B."/>
            <person name="Chen Z."/>
            <person name="Engels R."/>
            <person name="Freedman E."/>
            <person name="Gellesch M."/>
            <person name="Goldberg J."/>
            <person name="Griggs A."/>
            <person name="Gujja S."/>
            <person name="Heilman E."/>
            <person name="Heiman D."/>
            <person name="Hepburn T."/>
            <person name="Howarth C."/>
            <person name="Jen D."/>
            <person name="Larson L."/>
            <person name="Lewis B."/>
            <person name="Mehta T."/>
            <person name="Park D."/>
            <person name="Pearson M."/>
            <person name="Roberts A."/>
            <person name="Saif S."/>
            <person name="Shea T."/>
            <person name="Shenoy N."/>
            <person name="Sisk P."/>
            <person name="Stolte C."/>
            <person name="Sykes S."/>
            <person name="Thomson T."/>
            <person name="Walk T."/>
            <person name="White J."/>
            <person name="Yandava C."/>
            <person name="Izard J."/>
            <person name="Baranova O.V."/>
            <person name="Blanton J.M."/>
            <person name="Tanner A.C."/>
            <person name="Dewhirst F.E."/>
            <person name="Haas B."/>
            <person name="Nusbaum C."/>
            <person name="Birren B."/>
        </authorList>
    </citation>
    <scope>NUCLEOTIDE SEQUENCE [LARGE SCALE GENOMIC DNA]</scope>
    <source>
        <strain evidence="1">1-1 BBBD Race 1</strain>
    </source>
</reference>
<dbReference type="OrthoDB" id="2498842at2759"/>
<evidence type="ECO:0000313" key="3">
    <source>
        <dbReference type="Proteomes" id="UP000005240"/>
    </source>
</evidence>
<name>A0A180GZP7_PUCT1</name>
<reference evidence="1" key="2">
    <citation type="submission" date="2016-05" db="EMBL/GenBank/DDBJ databases">
        <title>Comparative analysis highlights variable genome content of wheat rusts and divergence of the mating loci.</title>
        <authorList>
            <person name="Cuomo C.A."/>
            <person name="Bakkeren G."/>
            <person name="Szabo L."/>
            <person name="Khalil H."/>
            <person name="Joly D."/>
            <person name="Goldberg J."/>
            <person name="Young S."/>
            <person name="Zeng Q."/>
            <person name="Fellers J."/>
        </authorList>
    </citation>
    <scope>NUCLEOTIDE SEQUENCE [LARGE SCALE GENOMIC DNA]</scope>
    <source>
        <strain evidence="1">1-1 BBBD Race 1</strain>
    </source>
</reference>
<organism evidence="1">
    <name type="scientific">Puccinia triticina (isolate 1-1 / race 1 (BBBD))</name>
    <name type="common">Brown leaf rust fungus</name>
    <dbReference type="NCBI Taxonomy" id="630390"/>
    <lineage>
        <taxon>Eukaryota</taxon>
        <taxon>Fungi</taxon>
        <taxon>Dikarya</taxon>
        <taxon>Basidiomycota</taxon>
        <taxon>Pucciniomycotina</taxon>
        <taxon>Pucciniomycetes</taxon>
        <taxon>Pucciniales</taxon>
        <taxon>Pucciniaceae</taxon>
        <taxon>Puccinia</taxon>
    </lineage>
</organism>